<protein>
    <recommendedName>
        <fullName evidence="3">Tetratricopeptide repeat protein</fullName>
    </recommendedName>
</protein>
<evidence type="ECO:0008006" key="3">
    <source>
        <dbReference type="Google" id="ProtNLM"/>
    </source>
</evidence>
<reference evidence="1 2" key="1">
    <citation type="journal article" date="2015" name="Stand. Genomic Sci.">
        <title>Genomic Encyclopedia of Bacterial and Archaeal Type Strains, Phase III: the genomes of soil and plant-associated and newly described type strains.</title>
        <authorList>
            <person name="Whitman W.B."/>
            <person name="Woyke T."/>
            <person name="Klenk H.P."/>
            <person name="Zhou Y."/>
            <person name="Lilburn T.G."/>
            <person name="Beck B.J."/>
            <person name="De Vos P."/>
            <person name="Vandamme P."/>
            <person name="Eisen J.A."/>
            <person name="Garrity G."/>
            <person name="Hugenholtz P."/>
            <person name="Kyrpides N.C."/>
        </authorList>
    </citation>
    <scope>NUCLEOTIDE SEQUENCE [LARGE SCALE GENOMIC DNA]</scope>
    <source>
        <strain evidence="1 2">DSM 64</strain>
    </source>
</reference>
<dbReference type="AlphaFoldDB" id="A0A561XTP2"/>
<organism evidence="1 2">
    <name type="scientific">Acidovorax delafieldii</name>
    <name type="common">Pseudomonas delafieldii</name>
    <dbReference type="NCBI Taxonomy" id="47920"/>
    <lineage>
        <taxon>Bacteria</taxon>
        <taxon>Pseudomonadati</taxon>
        <taxon>Pseudomonadota</taxon>
        <taxon>Betaproteobacteria</taxon>
        <taxon>Burkholderiales</taxon>
        <taxon>Comamonadaceae</taxon>
        <taxon>Acidovorax</taxon>
    </lineage>
</organism>
<sequence>MPCKSTATESYYKNASMNNPDYRAAVFAATANDYAAARVGFEKLIAQSRDAGDNESLGFLLHNLGEVEARAGYPDKAHQLYREAALLDPFSPQPLLFYAQSLIKAFAAPNLVESVLQEAEQRLNSPAFDIQQELPRSYYVRQFELLREELRRAAPAP</sequence>
<accession>A0A561XTP2</accession>
<evidence type="ECO:0000313" key="1">
    <source>
        <dbReference type="EMBL" id="TWG39485.1"/>
    </source>
</evidence>
<dbReference type="Proteomes" id="UP000321485">
    <property type="component" value="Unassembled WGS sequence"/>
</dbReference>
<dbReference type="InterPro" id="IPR011990">
    <property type="entry name" value="TPR-like_helical_dom_sf"/>
</dbReference>
<gene>
    <name evidence="1" type="ORF">ATF69_1357</name>
</gene>
<proteinExistence type="predicted"/>
<dbReference type="Gene3D" id="1.25.40.10">
    <property type="entry name" value="Tetratricopeptide repeat domain"/>
    <property type="match status" value="1"/>
</dbReference>
<dbReference type="SUPFAM" id="SSF48452">
    <property type="entry name" value="TPR-like"/>
    <property type="match status" value="1"/>
</dbReference>
<dbReference type="EMBL" id="VJWE01000011">
    <property type="protein sequence ID" value="TWG39485.1"/>
    <property type="molecule type" value="Genomic_DNA"/>
</dbReference>
<name>A0A561XTP2_ACIDE</name>
<comment type="caution">
    <text evidence="1">The sequence shown here is derived from an EMBL/GenBank/DDBJ whole genome shotgun (WGS) entry which is preliminary data.</text>
</comment>
<evidence type="ECO:0000313" key="2">
    <source>
        <dbReference type="Proteomes" id="UP000321485"/>
    </source>
</evidence>